<dbReference type="EMBL" id="JAQQAL010000017">
    <property type="protein sequence ID" value="MDC7226779.1"/>
    <property type="molecule type" value="Genomic_DNA"/>
</dbReference>
<feature type="domain" description="HD" evidence="1">
    <location>
        <begin position="24"/>
        <end position="131"/>
    </location>
</feature>
<dbReference type="PROSITE" id="PS51831">
    <property type="entry name" value="HD"/>
    <property type="match status" value="1"/>
</dbReference>
<accession>A0AAJ1IEP8</accession>
<dbReference type="InterPro" id="IPR003607">
    <property type="entry name" value="HD/PDEase_dom"/>
</dbReference>
<organism evidence="2 3">
    <name type="scientific">Candidatus Thalassospirochaeta sargassi</name>
    <dbReference type="NCBI Taxonomy" id="3119039"/>
    <lineage>
        <taxon>Bacteria</taxon>
        <taxon>Pseudomonadati</taxon>
        <taxon>Spirochaetota</taxon>
        <taxon>Spirochaetia</taxon>
        <taxon>Spirochaetales</taxon>
        <taxon>Spirochaetaceae</taxon>
        <taxon>Candidatus Thalassospirochaeta</taxon>
    </lineage>
</organism>
<dbReference type="Proteomes" id="UP001221217">
    <property type="component" value="Unassembled WGS sequence"/>
</dbReference>
<gene>
    <name evidence="2" type="ORF">PQJ61_08435</name>
</gene>
<comment type="caution">
    <text evidence="2">The sequence shown here is derived from an EMBL/GenBank/DDBJ whole genome shotgun (WGS) entry which is preliminary data.</text>
</comment>
<dbReference type="InterPro" id="IPR006674">
    <property type="entry name" value="HD_domain"/>
</dbReference>
<proteinExistence type="predicted"/>
<dbReference type="Gene3D" id="1.10.3210.10">
    <property type="entry name" value="Hypothetical protein af1432"/>
    <property type="match status" value="1"/>
</dbReference>
<sequence>MKIDYLKARLTAELCSFFGNDFKRIEHALEVLNYSEIIAARIGGCDNEIITAASLFHDLGIKPAEEIYGHNNGKLQEELGPAEARLILNGQGFDKAKTDIVCDIISNHHSASRFKYPELEVLKQADAIVNKLHNEL</sequence>
<dbReference type="SUPFAM" id="SSF109604">
    <property type="entry name" value="HD-domain/PDEase-like"/>
    <property type="match status" value="1"/>
</dbReference>
<name>A0AAJ1IEP8_9SPIO</name>
<evidence type="ECO:0000259" key="1">
    <source>
        <dbReference type="PROSITE" id="PS51831"/>
    </source>
</evidence>
<dbReference type="CDD" id="cd00077">
    <property type="entry name" value="HDc"/>
    <property type="match status" value="1"/>
</dbReference>
<evidence type="ECO:0000313" key="3">
    <source>
        <dbReference type="Proteomes" id="UP001221217"/>
    </source>
</evidence>
<dbReference type="Pfam" id="PF01966">
    <property type="entry name" value="HD"/>
    <property type="match status" value="1"/>
</dbReference>
<dbReference type="AlphaFoldDB" id="A0AAJ1IEP8"/>
<reference evidence="2 3" key="1">
    <citation type="submission" date="2022-12" db="EMBL/GenBank/DDBJ databases">
        <title>Metagenome assembled genome from gulf of manar.</title>
        <authorList>
            <person name="Kohli P."/>
            <person name="Pk S."/>
            <person name="Venkata Ramana C."/>
            <person name="Sasikala C."/>
        </authorList>
    </citation>
    <scope>NUCLEOTIDE SEQUENCE [LARGE SCALE GENOMIC DNA]</scope>
    <source>
        <strain evidence="2">JB008</strain>
    </source>
</reference>
<protein>
    <submittedName>
        <fullName evidence="2">HD domain-containing protein</fullName>
    </submittedName>
</protein>
<evidence type="ECO:0000313" key="2">
    <source>
        <dbReference type="EMBL" id="MDC7226779.1"/>
    </source>
</evidence>